<keyword evidence="6" id="KW-0862">Zinc</keyword>
<evidence type="ECO:0000313" key="13">
    <source>
        <dbReference type="Proteomes" id="UP001333110"/>
    </source>
</evidence>
<feature type="non-terminal residue" evidence="12">
    <location>
        <position position="164"/>
    </location>
</feature>
<evidence type="ECO:0000256" key="1">
    <source>
        <dbReference type="ARBA" id="ARBA00000900"/>
    </source>
</evidence>
<dbReference type="GO" id="GO:0000209">
    <property type="term" value="P:protein polyubiquitination"/>
    <property type="evidence" value="ECO:0007669"/>
    <property type="project" value="TreeGrafter"/>
</dbReference>
<keyword evidence="13" id="KW-1185">Reference proteome</keyword>
<reference evidence="12 13" key="1">
    <citation type="journal article" date="2023" name="J. Hered.">
        <title>Chromosome-level genome of the wood stork (Mycteria americana) provides insight into avian chromosome evolution.</title>
        <authorList>
            <person name="Flamio R. Jr."/>
            <person name="Ramstad K.M."/>
        </authorList>
    </citation>
    <scope>NUCLEOTIDE SEQUENCE [LARGE SCALE GENOMIC DNA]</scope>
    <source>
        <strain evidence="12">JAX WOST 10</strain>
    </source>
</reference>
<evidence type="ECO:0000256" key="3">
    <source>
        <dbReference type="ARBA" id="ARBA00022679"/>
    </source>
</evidence>
<dbReference type="Proteomes" id="UP001333110">
    <property type="component" value="Unassembled WGS sequence"/>
</dbReference>
<organism evidence="12 13">
    <name type="scientific">Mycteria americana</name>
    <name type="common">Wood stork</name>
    <dbReference type="NCBI Taxonomy" id="33587"/>
    <lineage>
        <taxon>Eukaryota</taxon>
        <taxon>Metazoa</taxon>
        <taxon>Chordata</taxon>
        <taxon>Craniata</taxon>
        <taxon>Vertebrata</taxon>
        <taxon>Euteleostomi</taxon>
        <taxon>Archelosauria</taxon>
        <taxon>Archosauria</taxon>
        <taxon>Dinosauria</taxon>
        <taxon>Saurischia</taxon>
        <taxon>Theropoda</taxon>
        <taxon>Coelurosauria</taxon>
        <taxon>Aves</taxon>
        <taxon>Neognathae</taxon>
        <taxon>Neoaves</taxon>
        <taxon>Aequornithes</taxon>
        <taxon>Ciconiiformes</taxon>
        <taxon>Ciconiidae</taxon>
        <taxon>Mycteria</taxon>
    </lineage>
</organism>
<dbReference type="InterPro" id="IPR013083">
    <property type="entry name" value="Znf_RING/FYVE/PHD"/>
</dbReference>
<dbReference type="AlphaFoldDB" id="A0AAN7RTK0"/>
<keyword evidence="4" id="KW-0479">Metal-binding</keyword>
<sequence>MVLAAEEFLEESGSAMRASRSQLQQAGQSEASEDNHLCPICLAEVNNAACMALCFPRFCFGCIQQWAMTRAVCPLCRQPFNSVLRVLPAADKEEENGVGSPACCQRNLARERSRSRSLWQCYVLARSAMNNGIAARRRRPVGSGRALRSGRAPLPPNTTSQQAP</sequence>
<dbReference type="Pfam" id="PF13639">
    <property type="entry name" value="zf-RING_2"/>
    <property type="match status" value="1"/>
</dbReference>
<dbReference type="InterPro" id="IPR001841">
    <property type="entry name" value="Znf_RING"/>
</dbReference>
<dbReference type="Gene3D" id="3.30.40.10">
    <property type="entry name" value="Zinc/RING finger domain, C3HC4 (zinc finger)"/>
    <property type="match status" value="1"/>
</dbReference>
<keyword evidence="5 9" id="KW-0863">Zinc-finger</keyword>
<name>A0AAN7RTK0_MYCAM</name>
<evidence type="ECO:0000256" key="6">
    <source>
        <dbReference type="ARBA" id="ARBA00022833"/>
    </source>
</evidence>
<evidence type="ECO:0000256" key="2">
    <source>
        <dbReference type="ARBA" id="ARBA00012483"/>
    </source>
</evidence>
<accession>A0AAN7RTK0</accession>
<keyword evidence="8" id="KW-0804">Transcription</keyword>
<dbReference type="PANTHER" id="PTHR46077:SF1">
    <property type="entry name" value="TOP1 BINDING ARGININE_SERINE RICH PROTEIN, E3 UBIQUITIN LIGASE"/>
    <property type="match status" value="1"/>
</dbReference>
<dbReference type="EC" id="2.3.2.27" evidence="2"/>
<dbReference type="EMBL" id="JAUNZN010000009">
    <property type="protein sequence ID" value="KAK4815870.1"/>
    <property type="molecule type" value="Genomic_DNA"/>
</dbReference>
<protein>
    <recommendedName>
        <fullName evidence="2">RING-type E3 ubiquitin transferase</fullName>
        <ecNumber evidence="2">2.3.2.27</ecNumber>
    </recommendedName>
</protein>
<keyword evidence="7" id="KW-0805">Transcription regulation</keyword>
<gene>
    <name evidence="12" type="ORF">QYF61_009921</name>
</gene>
<comment type="catalytic activity">
    <reaction evidence="1">
        <text>S-ubiquitinyl-[E2 ubiquitin-conjugating enzyme]-L-cysteine + [acceptor protein]-L-lysine = [E2 ubiquitin-conjugating enzyme]-L-cysteine + N(6)-ubiquitinyl-[acceptor protein]-L-lysine.</text>
        <dbReference type="EC" id="2.3.2.27"/>
    </reaction>
</comment>
<proteinExistence type="predicted"/>
<dbReference type="GO" id="GO:0006513">
    <property type="term" value="P:protein monoubiquitination"/>
    <property type="evidence" value="ECO:0007669"/>
    <property type="project" value="TreeGrafter"/>
</dbReference>
<keyword evidence="3" id="KW-0808">Transferase</keyword>
<dbReference type="GO" id="GO:0061630">
    <property type="term" value="F:ubiquitin protein ligase activity"/>
    <property type="evidence" value="ECO:0007669"/>
    <property type="project" value="UniProtKB-EC"/>
</dbReference>
<evidence type="ECO:0000256" key="10">
    <source>
        <dbReference type="SAM" id="MobiDB-lite"/>
    </source>
</evidence>
<evidence type="ECO:0000256" key="5">
    <source>
        <dbReference type="ARBA" id="ARBA00022771"/>
    </source>
</evidence>
<evidence type="ECO:0000256" key="8">
    <source>
        <dbReference type="ARBA" id="ARBA00023163"/>
    </source>
</evidence>
<comment type="caution">
    <text evidence="12">The sequence shown here is derived from an EMBL/GenBank/DDBJ whole genome shotgun (WGS) entry which is preliminary data.</text>
</comment>
<evidence type="ECO:0000256" key="7">
    <source>
        <dbReference type="ARBA" id="ARBA00023015"/>
    </source>
</evidence>
<evidence type="ECO:0000259" key="11">
    <source>
        <dbReference type="PROSITE" id="PS50089"/>
    </source>
</evidence>
<feature type="region of interest" description="Disordered" evidence="10">
    <location>
        <begin position="138"/>
        <end position="164"/>
    </location>
</feature>
<dbReference type="PANTHER" id="PTHR46077">
    <property type="entry name" value="E3 UBIQUITIN-PROTEIN LIGASE TOPORS"/>
    <property type="match status" value="1"/>
</dbReference>
<dbReference type="GO" id="GO:0008270">
    <property type="term" value="F:zinc ion binding"/>
    <property type="evidence" value="ECO:0007669"/>
    <property type="project" value="UniProtKB-KW"/>
</dbReference>
<evidence type="ECO:0000256" key="4">
    <source>
        <dbReference type="ARBA" id="ARBA00022723"/>
    </source>
</evidence>
<dbReference type="SUPFAM" id="SSF57850">
    <property type="entry name" value="RING/U-box"/>
    <property type="match status" value="1"/>
</dbReference>
<evidence type="ECO:0000313" key="12">
    <source>
        <dbReference type="EMBL" id="KAK4815870.1"/>
    </source>
</evidence>
<dbReference type="PROSITE" id="PS50089">
    <property type="entry name" value="ZF_RING_2"/>
    <property type="match status" value="1"/>
</dbReference>
<evidence type="ECO:0000256" key="9">
    <source>
        <dbReference type="PROSITE-ProRule" id="PRU00175"/>
    </source>
</evidence>
<feature type="domain" description="RING-type" evidence="11">
    <location>
        <begin position="38"/>
        <end position="77"/>
    </location>
</feature>